<organism evidence="2 3">
    <name type="scientific">Cetobacterium ceti</name>
    <dbReference type="NCBI Taxonomy" id="180163"/>
    <lineage>
        <taxon>Bacteria</taxon>
        <taxon>Fusobacteriati</taxon>
        <taxon>Fusobacteriota</taxon>
        <taxon>Fusobacteriia</taxon>
        <taxon>Fusobacteriales</taxon>
        <taxon>Fusobacteriaceae</taxon>
        <taxon>Cetobacterium</taxon>
    </lineage>
</organism>
<dbReference type="STRING" id="180163.SAMN02745174_00310"/>
<evidence type="ECO:0000313" key="3">
    <source>
        <dbReference type="Proteomes" id="UP000191153"/>
    </source>
</evidence>
<evidence type="ECO:0000259" key="1">
    <source>
        <dbReference type="Pfam" id="PF17032"/>
    </source>
</evidence>
<reference evidence="2 3" key="1">
    <citation type="submission" date="2017-02" db="EMBL/GenBank/DDBJ databases">
        <authorList>
            <person name="Peterson S.W."/>
        </authorList>
    </citation>
    <scope>NUCLEOTIDE SEQUENCE [LARGE SCALE GENOMIC DNA]</scope>
    <source>
        <strain evidence="2 3">ATCC 700028</strain>
    </source>
</reference>
<dbReference type="Pfam" id="PF17032">
    <property type="entry name" value="Zn_ribbon_15"/>
    <property type="match status" value="1"/>
</dbReference>
<sequence>MFFIGIFGIGTQDKFLREVSFKCTGCLEDNAELFQLGKTFQLFFIPLYTFGITYVLKCETCNSLYKINSKSIDKILSTGNVSYDDIKEIIYEHDVHSNNYR</sequence>
<gene>
    <name evidence="2" type="ORF">SAMN02745174_00310</name>
</gene>
<feature type="domain" description="Zinc-ribbon 15" evidence="1">
    <location>
        <begin position="22"/>
        <end position="69"/>
    </location>
</feature>
<dbReference type="EMBL" id="FUWX01000004">
    <property type="protein sequence ID" value="SJZ37537.1"/>
    <property type="molecule type" value="Genomic_DNA"/>
</dbReference>
<dbReference type="RefSeq" id="WP_159443545.1">
    <property type="nucleotide sequence ID" value="NZ_FUWX01000004.1"/>
</dbReference>
<protein>
    <recommendedName>
        <fullName evidence="1">Zinc-ribbon 15 domain-containing protein</fullName>
    </recommendedName>
</protein>
<dbReference type="Proteomes" id="UP000191153">
    <property type="component" value="Unassembled WGS sequence"/>
</dbReference>
<proteinExistence type="predicted"/>
<dbReference type="OrthoDB" id="4377018at2"/>
<evidence type="ECO:0000313" key="2">
    <source>
        <dbReference type="EMBL" id="SJZ37537.1"/>
    </source>
</evidence>
<dbReference type="InterPro" id="IPR031493">
    <property type="entry name" value="Zinc_ribbon_15"/>
</dbReference>
<accession>A0A1T4K5C7</accession>
<name>A0A1T4K5C7_9FUSO</name>
<dbReference type="AlphaFoldDB" id="A0A1T4K5C7"/>
<keyword evidence="3" id="KW-1185">Reference proteome</keyword>